<dbReference type="NCBIfam" id="NF007785">
    <property type="entry name" value="PRK10476.1"/>
    <property type="match status" value="1"/>
</dbReference>
<feature type="coiled-coil region" evidence="1">
    <location>
        <begin position="97"/>
        <end position="148"/>
    </location>
</feature>
<dbReference type="SUPFAM" id="SSF111369">
    <property type="entry name" value="HlyD-like secretion proteins"/>
    <property type="match status" value="2"/>
</dbReference>
<dbReference type="PANTHER" id="PTHR30367">
    <property type="entry name" value="P-HYDROXYBENZOIC ACID EFFLUX PUMP SUBUNIT AAEA-RELATED"/>
    <property type="match status" value="1"/>
</dbReference>
<name>A0ABW0H5X8_9HYPH</name>
<evidence type="ECO:0000313" key="6">
    <source>
        <dbReference type="Proteomes" id="UP001596016"/>
    </source>
</evidence>
<dbReference type="Pfam" id="PF25917">
    <property type="entry name" value="BSH_RND"/>
    <property type="match status" value="1"/>
</dbReference>
<accession>A0ABW0H5X8</accession>
<dbReference type="RefSeq" id="WP_378231361.1">
    <property type="nucleotide sequence ID" value="NZ_JBHSLL010000056.1"/>
</dbReference>
<dbReference type="Gene3D" id="2.40.30.170">
    <property type="match status" value="1"/>
</dbReference>
<feature type="domain" description="p-hydroxybenzoic acid efflux pump subunit AaeA-like beta-barrel" evidence="4">
    <location>
        <begin position="249"/>
        <end position="346"/>
    </location>
</feature>
<dbReference type="Proteomes" id="UP001596016">
    <property type="component" value="Unassembled WGS sequence"/>
</dbReference>
<dbReference type="InterPro" id="IPR050393">
    <property type="entry name" value="MFP_Efflux_Pump"/>
</dbReference>
<dbReference type="InterPro" id="IPR058634">
    <property type="entry name" value="AaeA-lik-b-barrel"/>
</dbReference>
<dbReference type="Gene3D" id="2.40.50.100">
    <property type="match status" value="1"/>
</dbReference>
<feature type="transmembrane region" description="Helical" evidence="2">
    <location>
        <begin position="12"/>
        <end position="36"/>
    </location>
</feature>
<organism evidence="5 6">
    <name type="scientific">Aquamicrobium segne</name>
    <dbReference type="NCBI Taxonomy" id="469547"/>
    <lineage>
        <taxon>Bacteria</taxon>
        <taxon>Pseudomonadati</taxon>
        <taxon>Pseudomonadota</taxon>
        <taxon>Alphaproteobacteria</taxon>
        <taxon>Hyphomicrobiales</taxon>
        <taxon>Phyllobacteriaceae</taxon>
        <taxon>Aquamicrobium</taxon>
    </lineage>
</organism>
<sequence>MPGHDAYAKKSVNTLGVGVTGFVIVLAVILVSLHLWQSRQNLLSEDAVISANFVNVAAGVAGRIQSIDVVENERVKAGDLLFSIDPKPLQLLVDQTRADLEIAQAALAAQARSLKAETQNAAIADDQIMRARTNLALAQATLTRLEALRPQGYASQQQVDDARTLRDDAQVSLSQALKQAQAANDLVGTLESSQALVRARQAAYALALHNLENTKVTAPYDGFVVGLFHAPGQIVAPGQSLFILIDAASWYASATYRETDLEGIAVGDCATVRILADSSVAVQGRVEGIGRGVSSEEILNVPRNLPFIPKSLDWVRIAQRFPVRIKLINPPDDLVRAGASAVVSVHHGQSC</sequence>
<evidence type="ECO:0000259" key="4">
    <source>
        <dbReference type="Pfam" id="PF25963"/>
    </source>
</evidence>
<keyword evidence="2" id="KW-0812">Transmembrane</keyword>
<keyword evidence="2" id="KW-1133">Transmembrane helix</keyword>
<reference evidence="6" key="1">
    <citation type="journal article" date="2019" name="Int. J. Syst. Evol. Microbiol.">
        <title>The Global Catalogue of Microorganisms (GCM) 10K type strain sequencing project: providing services to taxonomists for standard genome sequencing and annotation.</title>
        <authorList>
            <consortium name="The Broad Institute Genomics Platform"/>
            <consortium name="The Broad Institute Genome Sequencing Center for Infectious Disease"/>
            <person name="Wu L."/>
            <person name="Ma J."/>
        </authorList>
    </citation>
    <scope>NUCLEOTIDE SEQUENCE [LARGE SCALE GENOMIC DNA]</scope>
    <source>
        <strain evidence="6">CGMCC 4.1415</strain>
    </source>
</reference>
<dbReference type="PANTHER" id="PTHR30367:SF1">
    <property type="entry name" value="MULTIDRUG RESISTANCE PROTEIN MDTN"/>
    <property type="match status" value="1"/>
</dbReference>
<feature type="domain" description="Multidrug resistance protein MdtA-like barrel-sandwich hybrid" evidence="3">
    <location>
        <begin position="53"/>
        <end position="245"/>
    </location>
</feature>
<comment type="caution">
    <text evidence="5">The sequence shown here is derived from an EMBL/GenBank/DDBJ whole genome shotgun (WGS) entry which is preliminary data.</text>
</comment>
<dbReference type="EMBL" id="JBHSLL010000056">
    <property type="protein sequence ID" value="MFC5387408.1"/>
    <property type="molecule type" value="Genomic_DNA"/>
</dbReference>
<evidence type="ECO:0000259" key="3">
    <source>
        <dbReference type="Pfam" id="PF25917"/>
    </source>
</evidence>
<evidence type="ECO:0000256" key="1">
    <source>
        <dbReference type="SAM" id="Coils"/>
    </source>
</evidence>
<evidence type="ECO:0000313" key="5">
    <source>
        <dbReference type="EMBL" id="MFC5387408.1"/>
    </source>
</evidence>
<keyword evidence="6" id="KW-1185">Reference proteome</keyword>
<evidence type="ECO:0000256" key="2">
    <source>
        <dbReference type="SAM" id="Phobius"/>
    </source>
</evidence>
<protein>
    <submittedName>
        <fullName evidence="5">Multidrug transporter subunit MdtN</fullName>
    </submittedName>
</protein>
<gene>
    <name evidence="5" type="primary">mdtN</name>
    <name evidence="5" type="ORF">ACFPLB_15725</name>
</gene>
<keyword evidence="1" id="KW-0175">Coiled coil</keyword>
<dbReference type="InterPro" id="IPR058625">
    <property type="entry name" value="MdtA-like_BSH"/>
</dbReference>
<keyword evidence="2" id="KW-0472">Membrane</keyword>
<dbReference type="Pfam" id="PF25963">
    <property type="entry name" value="Beta-barrel_AAEA"/>
    <property type="match status" value="1"/>
</dbReference>
<proteinExistence type="predicted"/>